<accession>A0A068WVA0</accession>
<keyword evidence="2 7" id="KW-0808">Transferase</keyword>
<reference evidence="7 8" key="1">
    <citation type="journal article" date="2013" name="Nature">
        <title>The genomes of four tapeworm species reveal adaptations to parasitism.</title>
        <authorList>
            <person name="Tsai I.J."/>
            <person name="Zarowiecki M."/>
            <person name="Holroyd N."/>
            <person name="Garciarrubio A."/>
            <person name="Sanchez-Flores A."/>
            <person name="Brooks K.L."/>
            <person name="Tracey A."/>
            <person name="Bobes R.J."/>
            <person name="Fragoso G."/>
            <person name="Sciutto E."/>
            <person name="Aslett M."/>
            <person name="Beasley H."/>
            <person name="Bennett H.M."/>
            <person name="Cai J."/>
            <person name="Camicia F."/>
            <person name="Clark R."/>
            <person name="Cucher M."/>
            <person name="De Silva N."/>
            <person name="Day T.A."/>
            <person name="Deplazes P."/>
            <person name="Estrada K."/>
            <person name="Fernandez C."/>
            <person name="Holland P.W."/>
            <person name="Hou J."/>
            <person name="Hu S."/>
            <person name="Huckvale T."/>
            <person name="Hung S.S."/>
            <person name="Kamenetzky L."/>
            <person name="Keane J.A."/>
            <person name="Kiss F."/>
            <person name="Koziol U."/>
            <person name="Lambert O."/>
            <person name="Liu K."/>
            <person name="Luo X."/>
            <person name="Luo Y."/>
            <person name="Macchiaroli N."/>
            <person name="Nichol S."/>
            <person name="Paps J."/>
            <person name="Parkinson J."/>
            <person name="Pouchkina-Stantcheva N."/>
            <person name="Riddiford N."/>
            <person name="Rosenzvit M."/>
            <person name="Salinas G."/>
            <person name="Wasmuth J.D."/>
            <person name="Zamanian M."/>
            <person name="Zheng Y."/>
            <person name="Cai X."/>
            <person name="Soberon X."/>
            <person name="Olson P.D."/>
            <person name="Laclette J.P."/>
            <person name="Brehm K."/>
            <person name="Berriman M."/>
            <person name="Garciarrubio A."/>
            <person name="Bobes R.J."/>
            <person name="Fragoso G."/>
            <person name="Sanchez-Flores A."/>
            <person name="Estrada K."/>
            <person name="Cevallos M.A."/>
            <person name="Morett E."/>
            <person name="Gonzalez V."/>
            <person name="Portillo T."/>
            <person name="Ochoa-Leyva A."/>
            <person name="Jose M.V."/>
            <person name="Sciutto E."/>
            <person name="Landa A."/>
            <person name="Jimenez L."/>
            <person name="Valdes V."/>
            <person name="Carrero J.C."/>
            <person name="Larralde C."/>
            <person name="Morales-Montor J."/>
            <person name="Limon-Lason J."/>
            <person name="Soberon X."/>
            <person name="Laclette J.P."/>
        </authorList>
    </citation>
    <scope>NUCLEOTIDE SEQUENCE [LARGE SCALE GENOMIC DNA]</scope>
</reference>
<organism evidence="7">
    <name type="scientific">Echinococcus granulosus</name>
    <name type="common">Hydatid tapeworm</name>
    <dbReference type="NCBI Taxonomy" id="6210"/>
    <lineage>
        <taxon>Eukaryota</taxon>
        <taxon>Metazoa</taxon>
        <taxon>Spiralia</taxon>
        <taxon>Lophotrochozoa</taxon>
        <taxon>Platyhelminthes</taxon>
        <taxon>Cestoda</taxon>
        <taxon>Eucestoda</taxon>
        <taxon>Cyclophyllidea</taxon>
        <taxon>Taeniidae</taxon>
        <taxon>Echinococcus</taxon>
        <taxon>Echinococcus granulosus group</taxon>
    </lineage>
</organism>
<sequence>MLRVSRTLFFTTIRHAQCYQARSFCASSLPIFDRKSKKLQRARTSLRAKPSLYDYLRDEAAFRIADRICDITRVFDIAAEVGCGRGHLIQNLTSDSVKFLYQCDNCVEILKQNNSSSDVETLRLNVDEEHLPFAENSLNLILSSLSLHWVNNLPSTLSQVLRALKPDGCFLGVTFTTDTLFELRVSLQLAETERLGGFYPHISPFVESARFGELLRECGFSLISLDVDDVEVLYPSMFELIDDLRGMGESNAAISRPLRLNRDVLFAASSIYDDRFGTQRGDGEERCVPATFRFLFFIAWKPDPSQAKPLPRGSGEFSLRDIGRLDELSAELEKRHSRKPE</sequence>
<dbReference type="Proteomes" id="UP000492820">
    <property type="component" value="Unassembled WGS sequence"/>
</dbReference>
<protein>
    <recommendedName>
        <fullName evidence="3">Arginine-hydroxylase NDUFAF5, mitochondrial</fullName>
    </recommendedName>
    <alternativeName>
        <fullName evidence="4">NADH dehydrogenase [ubiquinone] 1 alpha subcomplex assembly factor 5</fullName>
    </alternativeName>
    <alternativeName>
        <fullName evidence="5">Putative methyltransferase NDUFAF5</fullName>
    </alternativeName>
</protein>
<evidence type="ECO:0000313" key="9">
    <source>
        <dbReference type="WBParaSite" id="EgrG_000379300"/>
    </source>
</evidence>
<evidence type="ECO:0000256" key="3">
    <source>
        <dbReference type="ARBA" id="ARBA00040937"/>
    </source>
</evidence>
<dbReference type="SUPFAM" id="SSF53335">
    <property type="entry name" value="S-adenosyl-L-methionine-dependent methyltransferases"/>
    <property type="match status" value="1"/>
</dbReference>
<feature type="domain" description="Methyltransferase type 11" evidence="6">
    <location>
        <begin position="80"/>
        <end position="170"/>
    </location>
</feature>
<dbReference type="WBParaSite" id="EgrG_000379300">
    <property type="protein sequence ID" value="EgrG_000379300"/>
    <property type="gene ID" value="EgrG_000379300"/>
</dbReference>
<reference evidence="7" key="2">
    <citation type="submission" date="2014-06" db="EMBL/GenBank/DDBJ databases">
        <authorList>
            <person name="Aslett M."/>
        </authorList>
    </citation>
    <scope>NUCLEOTIDE SEQUENCE</scope>
</reference>
<dbReference type="InterPro" id="IPR013216">
    <property type="entry name" value="Methyltransf_11"/>
</dbReference>
<gene>
    <name evidence="7" type="ORF">EgrG_000379300</name>
</gene>
<dbReference type="GO" id="GO:0008757">
    <property type="term" value="F:S-adenosylmethionine-dependent methyltransferase activity"/>
    <property type="evidence" value="ECO:0007669"/>
    <property type="project" value="InterPro"/>
</dbReference>
<evidence type="ECO:0000259" key="6">
    <source>
        <dbReference type="Pfam" id="PF08241"/>
    </source>
</evidence>
<reference evidence="9" key="3">
    <citation type="submission" date="2020-10" db="UniProtKB">
        <authorList>
            <consortium name="WormBaseParasite"/>
        </authorList>
    </citation>
    <scope>IDENTIFICATION</scope>
</reference>
<dbReference type="OrthoDB" id="16816at2759"/>
<evidence type="ECO:0000256" key="5">
    <source>
        <dbReference type="ARBA" id="ARBA00042549"/>
    </source>
</evidence>
<name>A0A068WVA0_ECHGR</name>
<dbReference type="EMBL" id="LK028597">
    <property type="protein sequence ID" value="CDS24082.1"/>
    <property type="molecule type" value="Genomic_DNA"/>
</dbReference>
<keyword evidence="1 7" id="KW-0489">Methyltransferase</keyword>
<dbReference type="Gene3D" id="3.40.50.150">
    <property type="entry name" value="Vaccinia Virus protein VP39"/>
    <property type="match status" value="1"/>
</dbReference>
<evidence type="ECO:0000313" key="8">
    <source>
        <dbReference type="Proteomes" id="UP000492820"/>
    </source>
</evidence>
<dbReference type="PANTHER" id="PTHR13090:SF1">
    <property type="entry name" value="ARGININE-HYDROXYLASE NDUFAF5, MITOCHONDRIAL"/>
    <property type="match status" value="1"/>
</dbReference>
<evidence type="ECO:0000313" key="7">
    <source>
        <dbReference type="EMBL" id="CDS24082.1"/>
    </source>
</evidence>
<dbReference type="PANTHER" id="PTHR13090">
    <property type="entry name" value="ARGININE-HYDROXYLASE NDUFAF5, MITOCHONDRIAL"/>
    <property type="match status" value="1"/>
</dbReference>
<evidence type="ECO:0000256" key="1">
    <source>
        <dbReference type="ARBA" id="ARBA00022603"/>
    </source>
</evidence>
<dbReference type="GO" id="GO:0032259">
    <property type="term" value="P:methylation"/>
    <property type="evidence" value="ECO:0007669"/>
    <property type="project" value="UniProtKB-KW"/>
</dbReference>
<evidence type="ECO:0000256" key="2">
    <source>
        <dbReference type="ARBA" id="ARBA00022679"/>
    </source>
</evidence>
<dbReference type="AlphaFoldDB" id="A0A068WVA0"/>
<proteinExistence type="predicted"/>
<dbReference type="InterPro" id="IPR050602">
    <property type="entry name" value="Malonyl-ACP_OMT"/>
</dbReference>
<dbReference type="GO" id="GO:0032981">
    <property type="term" value="P:mitochondrial respiratory chain complex I assembly"/>
    <property type="evidence" value="ECO:0007669"/>
    <property type="project" value="TreeGrafter"/>
</dbReference>
<dbReference type="GO" id="GO:0005739">
    <property type="term" value="C:mitochondrion"/>
    <property type="evidence" value="ECO:0007669"/>
    <property type="project" value="TreeGrafter"/>
</dbReference>
<dbReference type="Pfam" id="PF08241">
    <property type="entry name" value="Methyltransf_11"/>
    <property type="match status" value="1"/>
</dbReference>
<evidence type="ECO:0000256" key="4">
    <source>
        <dbReference type="ARBA" id="ARBA00041833"/>
    </source>
</evidence>
<dbReference type="InterPro" id="IPR029063">
    <property type="entry name" value="SAM-dependent_MTases_sf"/>
</dbReference>